<dbReference type="EMBL" id="FWEV01000069">
    <property type="protein sequence ID" value="SLM28835.1"/>
    <property type="molecule type" value="Genomic_DNA"/>
</dbReference>
<dbReference type="RefSeq" id="WP_080805304.1">
    <property type="nucleotide sequence ID" value="NZ_LT828550.1"/>
</dbReference>
<gene>
    <name evidence="1" type="ORF">MTBBW1_1600001</name>
</gene>
<keyword evidence="2" id="KW-1185">Reference proteome</keyword>
<name>A0A1W1H8W0_9BACT</name>
<reference evidence="1 2" key="1">
    <citation type="submission" date="2017-03" db="EMBL/GenBank/DDBJ databases">
        <authorList>
            <person name="Afonso C.L."/>
            <person name="Miller P.J."/>
            <person name="Scott M.A."/>
            <person name="Spackman E."/>
            <person name="Goraichik I."/>
            <person name="Dimitrov K.M."/>
            <person name="Suarez D.L."/>
            <person name="Swayne D.E."/>
        </authorList>
    </citation>
    <scope>NUCLEOTIDE SEQUENCE [LARGE SCALE GENOMIC DNA]</scope>
    <source>
        <strain evidence="1">PRJEB14757</strain>
    </source>
</reference>
<dbReference type="OrthoDB" id="5430968at2"/>
<evidence type="ECO:0000313" key="1">
    <source>
        <dbReference type="EMBL" id="SLM28835.1"/>
    </source>
</evidence>
<protein>
    <recommendedName>
        <fullName evidence="3">YkgJ family cysteine cluster protein</fullName>
    </recommendedName>
</protein>
<evidence type="ECO:0000313" key="2">
    <source>
        <dbReference type="Proteomes" id="UP000191931"/>
    </source>
</evidence>
<evidence type="ECO:0008006" key="3">
    <source>
        <dbReference type="Google" id="ProtNLM"/>
    </source>
</evidence>
<accession>A0A1W1H8W0</accession>
<dbReference type="AlphaFoldDB" id="A0A1W1H8W0"/>
<dbReference type="Proteomes" id="UP000191931">
    <property type="component" value="Unassembled WGS sequence"/>
</dbReference>
<sequence>MTLNTNNNIFFNRLRQIYDDMDTEWQNKAAQYGFKCNGCKENCCESEFYHHTFIEKAYLIKGFKTMPLPSRIKTQKRAGKVLKKRDAAAKKGESSKVMCPLNIEEKCMIYPFRPMICRLHGIPHELYTPLKEKIESPGCDAGAPFFEGKYYQFDRTPYYKKIAALEKDFLDFHFNGKAKRIKQTIAHMIAEIRI</sequence>
<dbReference type="STRING" id="1246637.MTBBW1_1600001"/>
<proteinExistence type="predicted"/>
<organism evidence="1 2">
    <name type="scientific">Desulfamplus magnetovallimortis</name>
    <dbReference type="NCBI Taxonomy" id="1246637"/>
    <lineage>
        <taxon>Bacteria</taxon>
        <taxon>Pseudomonadati</taxon>
        <taxon>Thermodesulfobacteriota</taxon>
        <taxon>Desulfobacteria</taxon>
        <taxon>Desulfobacterales</taxon>
        <taxon>Desulfobacteraceae</taxon>
        <taxon>Desulfamplus</taxon>
    </lineage>
</organism>